<keyword evidence="2" id="KW-1185">Reference proteome</keyword>
<sequence>MVKRDNLIKFYQETLKIITIYDNDNVDHERMHEMVQIYIEQNSLQSLTQKVATKDGLRELKRLSQKRHMTGSQRIKAMIKIRSQTQSLANNGGMATMKLLKGLDAYPMPTLLGSDNRNNARSNCIIIAGKDALVD</sequence>
<dbReference type="Proteomes" id="UP000636800">
    <property type="component" value="Chromosome 11"/>
</dbReference>
<gene>
    <name evidence="1" type="ORF">HPP92_021093</name>
</gene>
<accession>A0A835UIM9</accession>
<proteinExistence type="predicted"/>
<evidence type="ECO:0000313" key="2">
    <source>
        <dbReference type="Proteomes" id="UP000636800"/>
    </source>
</evidence>
<reference evidence="1 2" key="1">
    <citation type="journal article" date="2020" name="Nat. Food">
        <title>A phased Vanilla planifolia genome enables genetic improvement of flavour and production.</title>
        <authorList>
            <person name="Hasing T."/>
            <person name="Tang H."/>
            <person name="Brym M."/>
            <person name="Khazi F."/>
            <person name="Huang T."/>
            <person name="Chambers A.H."/>
        </authorList>
    </citation>
    <scope>NUCLEOTIDE SEQUENCE [LARGE SCALE GENOMIC DNA]</scope>
    <source>
        <tissue evidence="1">Leaf</tissue>
    </source>
</reference>
<dbReference type="AlphaFoldDB" id="A0A835UIM9"/>
<name>A0A835UIM9_VANPL</name>
<protein>
    <submittedName>
        <fullName evidence="1">Uncharacterized protein</fullName>
    </submittedName>
</protein>
<dbReference type="EMBL" id="JADCNL010000011">
    <property type="protein sequence ID" value="KAG0460796.1"/>
    <property type="molecule type" value="Genomic_DNA"/>
</dbReference>
<organism evidence="1 2">
    <name type="scientific">Vanilla planifolia</name>
    <name type="common">Vanilla</name>
    <dbReference type="NCBI Taxonomy" id="51239"/>
    <lineage>
        <taxon>Eukaryota</taxon>
        <taxon>Viridiplantae</taxon>
        <taxon>Streptophyta</taxon>
        <taxon>Embryophyta</taxon>
        <taxon>Tracheophyta</taxon>
        <taxon>Spermatophyta</taxon>
        <taxon>Magnoliopsida</taxon>
        <taxon>Liliopsida</taxon>
        <taxon>Asparagales</taxon>
        <taxon>Orchidaceae</taxon>
        <taxon>Vanilloideae</taxon>
        <taxon>Vanilleae</taxon>
        <taxon>Vanilla</taxon>
    </lineage>
</organism>
<comment type="caution">
    <text evidence="1">The sequence shown here is derived from an EMBL/GenBank/DDBJ whole genome shotgun (WGS) entry which is preliminary data.</text>
</comment>
<evidence type="ECO:0000313" key="1">
    <source>
        <dbReference type="EMBL" id="KAG0460796.1"/>
    </source>
</evidence>